<dbReference type="InterPro" id="IPR029044">
    <property type="entry name" value="Nucleotide-diphossugar_trans"/>
</dbReference>
<protein>
    <submittedName>
        <fullName evidence="2">Glycosyltransferase involved in cell wall biosynthesis</fullName>
    </submittedName>
</protein>
<accession>A0A7W8DI27</accession>
<dbReference type="EMBL" id="JACHIG010000001">
    <property type="protein sequence ID" value="MBB5030485.1"/>
    <property type="molecule type" value="Genomic_DNA"/>
</dbReference>
<dbReference type="Pfam" id="PF00535">
    <property type="entry name" value="Glycos_transf_2"/>
    <property type="match status" value="1"/>
</dbReference>
<dbReference type="PANTHER" id="PTHR48090">
    <property type="entry name" value="UNDECAPRENYL-PHOSPHATE 4-DEOXY-4-FORMAMIDO-L-ARABINOSE TRANSFERASE-RELATED"/>
    <property type="match status" value="1"/>
</dbReference>
<evidence type="ECO:0000313" key="2">
    <source>
        <dbReference type="EMBL" id="MBB5030485.1"/>
    </source>
</evidence>
<feature type="domain" description="Glycosyltransferase 2-like" evidence="1">
    <location>
        <begin position="1"/>
        <end position="130"/>
    </location>
</feature>
<organism evidence="2 3">
    <name type="scientific">Prosthecobacter vanneervenii</name>
    <dbReference type="NCBI Taxonomy" id="48466"/>
    <lineage>
        <taxon>Bacteria</taxon>
        <taxon>Pseudomonadati</taxon>
        <taxon>Verrucomicrobiota</taxon>
        <taxon>Verrucomicrobiia</taxon>
        <taxon>Verrucomicrobiales</taxon>
        <taxon>Verrucomicrobiaceae</taxon>
        <taxon>Prosthecobacter</taxon>
    </lineage>
</organism>
<keyword evidence="2" id="KW-0808">Transferase</keyword>
<dbReference type="AlphaFoldDB" id="A0A7W8DI27"/>
<reference evidence="2 3" key="1">
    <citation type="submission" date="2020-08" db="EMBL/GenBank/DDBJ databases">
        <title>Genomic Encyclopedia of Type Strains, Phase IV (KMG-IV): sequencing the most valuable type-strain genomes for metagenomic binning, comparative biology and taxonomic classification.</title>
        <authorList>
            <person name="Goeker M."/>
        </authorList>
    </citation>
    <scope>NUCLEOTIDE SEQUENCE [LARGE SCALE GENOMIC DNA]</scope>
    <source>
        <strain evidence="2 3">DSM 12252</strain>
    </source>
</reference>
<evidence type="ECO:0000313" key="3">
    <source>
        <dbReference type="Proteomes" id="UP000590740"/>
    </source>
</evidence>
<dbReference type="InterPro" id="IPR001173">
    <property type="entry name" value="Glyco_trans_2-like"/>
</dbReference>
<comment type="caution">
    <text evidence="2">The sequence shown here is derived from an EMBL/GenBank/DDBJ whole genome shotgun (WGS) entry which is preliminary data.</text>
</comment>
<gene>
    <name evidence="2" type="ORF">HNQ65_000039</name>
</gene>
<keyword evidence="3" id="KW-1185">Reference proteome</keyword>
<name>A0A7W8DI27_9BACT</name>
<dbReference type="InterPro" id="IPR050256">
    <property type="entry name" value="Glycosyltransferase_2"/>
</dbReference>
<dbReference type="PANTHER" id="PTHR48090:SF7">
    <property type="entry name" value="RFBJ PROTEIN"/>
    <property type="match status" value="1"/>
</dbReference>
<dbReference type="Gene3D" id="3.90.550.10">
    <property type="entry name" value="Spore Coat Polysaccharide Biosynthesis Protein SpsA, Chain A"/>
    <property type="match status" value="1"/>
</dbReference>
<dbReference type="Proteomes" id="UP000590740">
    <property type="component" value="Unassembled WGS sequence"/>
</dbReference>
<dbReference type="CDD" id="cd04179">
    <property type="entry name" value="DPM_DPG-synthase_like"/>
    <property type="match status" value="1"/>
</dbReference>
<dbReference type="GO" id="GO:0016740">
    <property type="term" value="F:transferase activity"/>
    <property type="evidence" value="ECO:0007669"/>
    <property type="project" value="UniProtKB-KW"/>
</dbReference>
<evidence type="ECO:0000259" key="1">
    <source>
        <dbReference type="Pfam" id="PF00535"/>
    </source>
</evidence>
<sequence>MDDGSHDGTGKVAAEAGGTVITHTTNKGYGGAQKSGYKAAIESNSDIVVLVHGDNQYDPSFAELFIAKIRDEGFDVVTGTRMVLGDALSNNMPIWKYIPIRATTWLQNLMLGTSISDYHDGYRAYSGSFLRSVPLDQLSNRFDFDFDMMIQAAVKKSRIAEIPHPTRYGKEHSQLPFGKAVACQLTIFKSAFKFLLHRLGLMRQDTYERRA</sequence>
<proteinExistence type="predicted"/>
<dbReference type="SUPFAM" id="SSF53448">
    <property type="entry name" value="Nucleotide-diphospho-sugar transferases"/>
    <property type="match status" value="1"/>
</dbReference>